<sequence>MNSAKIVRSDMSPNLSNVQEVLSAMILTLPDRAERRRIEKKT</sequence>
<dbReference type="AlphaFoldDB" id="A0A454CQY0"/>
<organism evidence="1 2">
    <name type="scientific">Vibrio harveyi</name>
    <name type="common">Beneckea harveyi</name>
    <dbReference type="NCBI Taxonomy" id="669"/>
    <lineage>
        <taxon>Bacteria</taxon>
        <taxon>Pseudomonadati</taxon>
        <taxon>Pseudomonadota</taxon>
        <taxon>Gammaproteobacteria</taxon>
        <taxon>Vibrionales</taxon>
        <taxon>Vibrionaceae</taxon>
        <taxon>Vibrio</taxon>
    </lineage>
</organism>
<gene>
    <name evidence="1" type="ORF">VCHENC02_5316</name>
</gene>
<evidence type="ECO:0000313" key="1">
    <source>
        <dbReference type="EMBL" id="EKM28820.1"/>
    </source>
</evidence>
<evidence type="ECO:0000313" key="2">
    <source>
        <dbReference type="Proteomes" id="UP000008367"/>
    </source>
</evidence>
<dbReference type="EMBL" id="AJSR01002368">
    <property type="protein sequence ID" value="EKM28820.1"/>
    <property type="molecule type" value="Genomic_DNA"/>
</dbReference>
<reference evidence="1 2" key="1">
    <citation type="submission" date="2012-10" db="EMBL/GenBank/DDBJ databases">
        <title>Genome sequence of Vibrio Cholerae HENC-02.</title>
        <authorList>
            <person name="Eppinger M."/>
            <person name="Hasan N.A."/>
            <person name="Sengamalay N."/>
            <person name="Hine E."/>
            <person name="Su Q."/>
            <person name="Daugherty S.C."/>
            <person name="Young S."/>
            <person name="Sadzewicz L."/>
            <person name="Tallon L."/>
            <person name="Cebula T.A."/>
            <person name="Ravel J."/>
            <person name="Colwell R.R."/>
        </authorList>
    </citation>
    <scope>NUCLEOTIDE SEQUENCE [LARGE SCALE GENOMIC DNA]</scope>
    <source>
        <strain evidence="1 2">HENC-02</strain>
    </source>
</reference>
<comment type="caution">
    <text evidence="1">The sequence shown here is derived from an EMBL/GenBank/DDBJ whole genome shotgun (WGS) entry which is preliminary data.</text>
</comment>
<protein>
    <submittedName>
        <fullName evidence="1">Uncharacterized protein</fullName>
    </submittedName>
</protein>
<dbReference type="Proteomes" id="UP000008367">
    <property type="component" value="Unassembled WGS sequence"/>
</dbReference>
<proteinExistence type="predicted"/>
<accession>A0A454CQY0</accession>
<name>A0A454CQY0_VIBHA</name>